<dbReference type="GO" id="GO:0005886">
    <property type="term" value="C:plasma membrane"/>
    <property type="evidence" value="ECO:0007669"/>
    <property type="project" value="UniProtKB-SubCell"/>
</dbReference>
<dbReference type="STRING" id="323848.Nmul_A1021"/>
<evidence type="ECO:0000256" key="13">
    <source>
        <dbReference type="RuleBase" id="RU004429"/>
    </source>
</evidence>
<dbReference type="InterPro" id="IPR001457">
    <property type="entry name" value="NADH_UbQ/plastoQ_OxRdtase_su6"/>
</dbReference>
<evidence type="ECO:0000256" key="5">
    <source>
        <dbReference type="ARBA" id="ARBA00022692"/>
    </source>
</evidence>
<keyword evidence="10 13" id="KW-0472">Membrane</keyword>
<keyword evidence="16" id="KW-1185">Reference proteome</keyword>
<keyword evidence="9 13" id="KW-0520">NAD</keyword>
<reference evidence="16" key="2">
    <citation type="submission" date="2005-08" db="EMBL/GenBank/DDBJ databases">
        <title>Complete sequence of chromosome 1 of Nitrosospira multiformis ATCC 25196.</title>
        <authorList>
            <person name="Copeland A."/>
            <person name="Lucas S."/>
            <person name="Lapidus A."/>
            <person name="Barry K."/>
            <person name="Detter J.C."/>
            <person name="Glavina T."/>
            <person name="Hammon N."/>
            <person name="Israni S."/>
            <person name="Pitluck S."/>
            <person name="Chain P."/>
            <person name="Malfatti S."/>
            <person name="Shin M."/>
            <person name="Vergez L."/>
            <person name="Schmutz J."/>
            <person name="Larimer F."/>
            <person name="Land M."/>
            <person name="Hauser L."/>
            <person name="Kyrpides N."/>
            <person name="Lykidis A."/>
            <person name="Richardson P."/>
        </authorList>
    </citation>
    <scope>NUCLEOTIDE SEQUENCE [LARGE SCALE GENOMIC DNA]</scope>
    <source>
        <strain evidence="16">ATCC 25196 / NCIMB 11849 / C 71</strain>
    </source>
</reference>
<dbReference type="GO" id="GO:0016491">
    <property type="term" value="F:oxidoreductase activity"/>
    <property type="evidence" value="ECO:0007669"/>
    <property type="project" value="UniProtKB-KW"/>
</dbReference>
<dbReference type="Pfam" id="PF00499">
    <property type="entry name" value="Oxidored_q3"/>
    <property type="match status" value="1"/>
</dbReference>
<evidence type="ECO:0000256" key="8">
    <source>
        <dbReference type="ARBA" id="ARBA00022989"/>
    </source>
</evidence>
<reference evidence="14" key="1">
    <citation type="submission" date="2005-08" db="EMBL/GenBank/DDBJ databases">
        <title>Complete sequence of Chromosome 1 of Nitrosospira multiformis ATCC 25196.</title>
        <authorList>
            <consortium name="US DOE Joint Genome Institute"/>
            <person name="Copeland A."/>
            <person name="Lucas S."/>
            <person name="Lapidus A."/>
            <person name="Barry K."/>
            <person name="Detter J.C."/>
            <person name="Glavina T."/>
            <person name="Hammon N."/>
            <person name="Israni S."/>
            <person name="Pitluck S."/>
            <person name="Chain P."/>
            <person name="Malfatti S."/>
            <person name="Shin M."/>
            <person name="Vergez L."/>
            <person name="Schmutz J."/>
            <person name="Larimer F."/>
            <person name="Land M."/>
            <person name="Hauser L."/>
            <person name="Kyrpides N."/>
            <person name="Lykidis A."/>
            <person name="Richardson P."/>
        </authorList>
    </citation>
    <scope>NUCLEOTIDE SEQUENCE</scope>
    <source>
        <strain evidence="14">ATCC 25196</strain>
    </source>
</reference>
<dbReference type="eggNOG" id="COG0839">
    <property type="taxonomic scope" value="Bacteria"/>
</dbReference>
<keyword evidence="8 13" id="KW-1133">Transmembrane helix</keyword>
<evidence type="ECO:0000256" key="6">
    <source>
        <dbReference type="ARBA" id="ARBA00022719"/>
    </source>
</evidence>
<feature type="transmembrane region" description="Helical" evidence="13">
    <location>
        <begin position="6"/>
        <end position="23"/>
    </location>
</feature>
<dbReference type="Proteomes" id="UP000002718">
    <property type="component" value="Chromosome"/>
</dbReference>
<dbReference type="EMBL" id="CP000103">
    <property type="protein sequence ID" value="ABB74324.1"/>
    <property type="molecule type" value="Genomic_DNA"/>
</dbReference>
<keyword evidence="7" id="KW-1278">Translocase</keyword>
<dbReference type="InterPro" id="IPR042106">
    <property type="entry name" value="Nuo/plastoQ_OxRdtase_6_NuoJ"/>
</dbReference>
<evidence type="ECO:0000256" key="11">
    <source>
        <dbReference type="ARBA" id="ARBA00025811"/>
    </source>
</evidence>
<evidence type="ECO:0000256" key="3">
    <source>
        <dbReference type="ARBA" id="ARBA00019907"/>
    </source>
</evidence>
<dbReference type="Proteomes" id="UP000236751">
    <property type="component" value="Unassembled WGS sequence"/>
</dbReference>
<comment type="function">
    <text evidence="13">NDH-1 shuttles electrons from NADH, via FMN and iron-sulfur (Fe-S) centers, to quinones in the respiratory chain. Couples the redox reaction to proton translocation (for every two electrons transferred, four hydrogen ions are translocated across the cytoplasmic membrane), and thus conserves the redox energy in a proton gradient.</text>
</comment>
<feature type="transmembrane region" description="Helical" evidence="13">
    <location>
        <begin position="88"/>
        <end position="112"/>
    </location>
</feature>
<evidence type="ECO:0000256" key="7">
    <source>
        <dbReference type="ARBA" id="ARBA00022967"/>
    </source>
</evidence>
<accession>Q2YA97</accession>
<evidence type="ECO:0000313" key="16">
    <source>
        <dbReference type="Proteomes" id="UP000002718"/>
    </source>
</evidence>
<comment type="subunit">
    <text evidence="11">Composed of 13 different subunits. Subunits NuoA, H, J, K, L, M, N constitute the membrane sector of the complex.</text>
</comment>
<dbReference type="HOGENOM" id="CLU_085957_0_1_4"/>
<evidence type="ECO:0000256" key="4">
    <source>
        <dbReference type="ARBA" id="ARBA00022475"/>
    </source>
</evidence>
<evidence type="ECO:0000256" key="12">
    <source>
        <dbReference type="ARBA" id="ARBA00047712"/>
    </source>
</evidence>
<dbReference type="KEGG" id="nmu:Nmul_A1021"/>
<protein>
    <recommendedName>
        <fullName evidence="3 13">NADH-quinone oxidoreductase subunit J</fullName>
        <ecNumber evidence="13">7.1.1.-</ecNumber>
    </recommendedName>
</protein>
<sequence>MEATFYLSGAVAVAATLMVVTRASAVHALLYLIVSLLAVAIIFFVLGAPFAAALEVIIYAGAVMVLFVFVIMMLNLGKAAAVKEREWLSPGMWVGPSILSALLLAELIYILVQNIQDVQGVYDGTAISTRAVVDSKEIGIALFGPYLLGVELASLLLLAGLVGACHLGWHTGMRSGTHSASRSDGVRS</sequence>
<dbReference type="EC" id="7.1.1.-" evidence="13"/>
<comment type="subcellular location">
    <subcellularLocation>
        <location evidence="1 13">Cell membrane</location>
        <topology evidence="1 13">Multi-pass membrane protein</topology>
    </subcellularLocation>
</comment>
<feature type="transmembrane region" description="Helical" evidence="13">
    <location>
        <begin position="146"/>
        <end position="169"/>
    </location>
</feature>
<evidence type="ECO:0000256" key="9">
    <source>
        <dbReference type="ARBA" id="ARBA00023027"/>
    </source>
</evidence>
<evidence type="ECO:0000313" key="14">
    <source>
        <dbReference type="EMBL" id="ABB74324.1"/>
    </source>
</evidence>
<dbReference type="NCBIfam" id="NF005162">
    <property type="entry name" value="PRK06638.1-1"/>
    <property type="match status" value="1"/>
</dbReference>
<dbReference type="FunFam" id="1.20.120.1200:FF:000001">
    <property type="entry name" value="NADH-quinone oxidoreductase subunit J"/>
    <property type="match status" value="1"/>
</dbReference>
<keyword evidence="14" id="KW-0560">Oxidoreductase</keyword>
<keyword evidence="4 13" id="KW-1003">Cell membrane</keyword>
<reference evidence="15 17" key="4">
    <citation type="submission" date="2016-10" db="EMBL/GenBank/DDBJ databases">
        <authorList>
            <person name="de Groot N.N."/>
        </authorList>
    </citation>
    <scope>NUCLEOTIDE SEQUENCE [LARGE SCALE GENOMIC DNA]</scope>
    <source>
        <strain evidence="15 17">Nl13</strain>
    </source>
</reference>
<feature type="transmembrane region" description="Helical" evidence="13">
    <location>
        <begin position="30"/>
        <end position="50"/>
    </location>
</feature>
<dbReference type="PANTHER" id="PTHR33269:SF17">
    <property type="entry name" value="NADH-UBIQUINONE OXIDOREDUCTASE CHAIN 6"/>
    <property type="match status" value="1"/>
</dbReference>
<dbReference type="GO" id="GO:0008137">
    <property type="term" value="F:NADH dehydrogenase (ubiquinone) activity"/>
    <property type="evidence" value="ECO:0007669"/>
    <property type="project" value="UniProtKB-UniRule"/>
</dbReference>
<dbReference type="Gene3D" id="1.20.120.1200">
    <property type="entry name" value="NADH-ubiquinone/plastoquinone oxidoreductase chain 6, subunit NuoJ"/>
    <property type="match status" value="1"/>
</dbReference>
<evidence type="ECO:0000256" key="2">
    <source>
        <dbReference type="ARBA" id="ARBA00005698"/>
    </source>
</evidence>
<evidence type="ECO:0000313" key="15">
    <source>
        <dbReference type="EMBL" id="SEF50298.1"/>
    </source>
</evidence>
<evidence type="ECO:0000256" key="10">
    <source>
        <dbReference type="ARBA" id="ARBA00023136"/>
    </source>
</evidence>
<dbReference type="RefSeq" id="WP_011380369.1">
    <property type="nucleotide sequence ID" value="NC_007614.1"/>
</dbReference>
<proteinExistence type="inferred from homology"/>
<feature type="transmembrane region" description="Helical" evidence="13">
    <location>
        <begin position="56"/>
        <end position="76"/>
    </location>
</feature>
<keyword evidence="5 13" id="KW-0812">Transmembrane</keyword>
<dbReference type="GO" id="GO:0048038">
    <property type="term" value="F:quinone binding"/>
    <property type="evidence" value="ECO:0007669"/>
    <property type="project" value="UniProtKB-UniRule"/>
</dbReference>
<dbReference type="PANTHER" id="PTHR33269">
    <property type="entry name" value="NADH-UBIQUINONE OXIDOREDUCTASE CHAIN 6"/>
    <property type="match status" value="1"/>
</dbReference>
<gene>
    <name evidence="14" type="ordered locus">Nmul_A1021</name>
    <name evidence="15" type="ORF">SAMN05216403_102199</name>
</gene>
<organism evidence="14 16">
    <name type="scientific">Nitrosospira multiformis (strain ATCC 25196 / NCIMB 11849 / C 71)</name>
    <dbReference type="NCBI Taxonomy" id="323848"/>
    <lineage>
        <taxon>Bacteria</taxon>
        <taxon>Pseudomonadati</taxon>
        <taxon>Pseudomonadota</taxon>
        <taxon>Betaproteobacteria</taxon>
        <taxon>Nitrosomonadales</taxon>
        <taxon>Nitrosomonadaceae</taxon>
        <taxon>Nitrosospira</taxon>
    </lineage>
</organism>
<keyword evidence="6 13" id="KW-0874">Quinone</keyword>
<reference evidence="14 16" key="3">
    <citation type="journal article" date="2008" name="Appl. Environ. Microbiol.">
        <title>Complete genome sequence of Nitrosospira multiformis, an ammonia-oxidizing bacterium from the soil environment.</title>
        <authorList>
            <person name="Norton J.M."/>
            <person name="Klotz M.G."/>
            <person name="Stein L.Y."/>
            <person name="Arp D.J."/>
            <person name="Bottomley P.J."/>
            <person name="Chain P.S."/>
            <person name="Hauser L.J."/>
            <person name="Land M.L."/>
            <person name="Larimer F.W."/>
            <person name="Shin M.W."/>
            <person name="Starkenburg S.R."/>
        </authorList>
    </citation>
    <scope>NUCLEOTIDE SEQUENCE [LARGE SCALE GENOMIC DNA]</scope>
    <source>
        <strain evidence="14">ATCC 25196</strain>
        <strain evidence="16">ATCC 25196 / NCIMB 11849 / C 71</strain>
    </source>
</reference>
<dbReference type="AlphaFoldDB" id="Q2YA97"/>
<name>Q2YA97_NITMU</name>
<dbReference type="OrthoDB" id="9790848at2"/>
<evidence type="ECO:0000313" key="17">
    <source>
        <dbReference type="Proteomes" id="UP000236751"/>
    </source>
</evidence>
<comment type="similarity">
    <text evidence="2 13">Belongs to the complex I subunit 6 family.</text>
</comment>
<dbReference type="EMBL" id="FNVK01000002">
    <property type="protein sequence ID" value="SEF50298.1"/>
    <property type="molecule type" value="Genomic_DNA"/>
</dbReference>
<evidence type="ECO:0000256" key="1">
    <source>
        <dbReference type="ARBA" id="ARBA00004651"/>
    </source>
</evidence>
<comment type="catalytic activity">
    <reaction evidence="12 13">
        <text>a quinone + NADH + 5 H(+)(in) = a quinol + NAD(+) + 4 H(+)(out)</text>
        <dbReference type="Rhea" id="RHEA:57888"/>
        <dbReference type="ChEBI" id="CHEBI:15378"/>
        <dbReference type="ChEBI" id="CHEBI:24646"/>
        <dbReference type="ChEBI" id="CHEBI:57540"/>
        <dbReference type="ChEBI" id="CHEBI:57945"/>
        <dbReference type="ChEBI" id="CHEBI:132124"/>
    </reaction>
</comment>